<feature type="transmembrane region" description="Helical" evidence="9">
    <location>
        <begin position="300"/>
        <end position="321"/>
    </location>
</feature>
<evidence type="ECO:0000313" key="10">
    <source>
        <dbReference type="EMBL" id="GFG49310.1"/>
    </source>
</evidence>
<reference evidence="10" key="3">
    <citation type="submission" date="2020-02" db="EMBL/GenBank/DDBJ databases">
        <authorList>
            <person name="Matsumoto Y."/>
            <person name="Motooka D."/>
            <person name="Nakamura S."/>
        </authorList>
    </citation>
    <scope>NUCLEOTIDE SEQUENCE</scope>
    <source>
        <strain evidence="10">JCM 6377</strain>
    </source>
</reference>
<feature type="transmembrane region" description="Helical" evidence="9">
    <location>
        <begin position="61"/>
        <end position="88"/>
    </location>
</feature>
<evidence type="ECO:0000256" key="5">
    <source>
        <dbReference type="ARBA" id="ARBA00022692"/>
    </source>
</evidence>
<dbReference type="Proteomes" id="UP000465302">
    <property type="component" value="Unassembled WGS sequence"/>
</dbReference>
<comment type="caution">
    <text evidence="11">The sequence shown here is derived from an EMBL/GenBank/DDBJ whole genome shotgun (WGS) entry which is preliminary data.</text>
</comment>
<keyword evidence="4" id="KW-1003">Cell membrane</keyword>
<keyword evidence="12" id="KW-1185">Reference proteome</keyword>
<evidence type="ECO:0000256" key="7">
    <source>
        <dbReference type="ARBA" id="ARBA00023136"/>
    </source>
</evidence>
<gene>
    <name evidence="11" type="ORF">CQY20_13640</name>
    <name evidence="10" type="ORF">MAGR_07510</name>
</gene>
<evidence type="ECO:0000313" key="11">
    <source>
        <dbReference type="EMBL" id="PEG38223.1"/>
    </source>
</evidence>
<dbReference type="Proteomes" id="UP000220914">
    <property type="component" value="Unassembled WGS sequence"/>
</dbReference>
<dbReference type="InterPro" id="IPR002293">
    <property type="entry name" value="AA/rel_permease1"/>
</dbReference>
<reference evidence="11 12" key="1">
    <citation type="submission" date="2017-10" db="EMBL/GenBank/DDBJ databases">
        <title>The new phylogeny of genus Mycobacterium.</title>
        <authorList>
            <person name="Tortoli E."/>
            <person name="Trovato A."/>
            <person name="Cirillo D.M."/>
        </authorList>
    </citation>
    <scope>NUCLEOTIDE SEQUENCE [LARGE SCALE GENOMIC DNA]</scope>
    <source>
        <strain evidence="11 12">CCUG37673</strain>
    </source>
</reference>
<organism evidence="11 12">
    <name type="scientific">Mycolicibacterium agri</name>
    <name type="common">Mycobacterium agri</name>
    <dbReference type="NCBI Taxonomy" id="36811"/>
    <lineage>
        <taxon>Bacteria</taxon>
        <taxon>Bacillati</taxon>
        <taxon>Actinomycetota</taxon>
        <taxon>Actinomycetes</taxon>
        <taxon>Mycobacteriales</taxon>
        <taxon>Mycobacteriaceae</taxon>
        <taxon>Mycolicibacterium</taxon>
    </lineage>
</organism>
<keyword evidence="6 9" id="KW-1133">Transmembrane helix</keyword>
<sequence length="476" mass="50023">MSESSTPPPSSRLEQLGYSQQLVRRLNIPEVVGLAMADVSPTMAVLFLSAGVFVIGGTFSIGAGLILSAVVVLISLCLAELAGMFPIAGGMYSLVRKVLPGPFSWITMFNYLIQGIVIPASIALGMVGFLRDLFPGLGFPDTVVAVVLLGLATAIALTKVEVGAWATGAMVIVECIVLGIVTVAALAHPHQNLAEVTFHPTVLSNGELVAVGFAVMLATLAPAFNVINGYDAALGFSEELKGGERNIAKAVIISAVLACVLIMVPLISALIAAPDLKEFFSAPAPVVYSVEASLGDRARIIVDIGVAIALFNAMVSLLMYFGRGVYTTGRDAMWPAAVNRVLGSINRFHVPGAGIMCLAVPAAVLVFTSALNFLIIFAGTVIAAVYFCIGMAAFWSRRSMPDEPRPYRMPLWPLPPVAVIVFTGIALATQETQYLVAEVVLIALALAAWAGSKRWSPRPAPAVPHDVSERGLDPIA</sequence>
<protein>
    <submittedName>
        <fullName evidence="11">Amino acid permease</fullName>
    </submittedName>
</protein>
<dbReference type="AlphaFoldDB" id="A0A2A7N381"/>
<comment type="similarity">
    <text evidence="3">Belongs to the amino acid-polyamine-organocation (APC) superfamily.</text>
</comment>
<reference evidence="10 13" key="2">
    <citation type="journal article" date="2019" name="Emerg. Microbes Infect.">
        <title>Comprehensive subspecies identification of 175 nontuberculous mycobacteria species based on 7547 genomic profiles.</title>
        <authorList>
            <person name="Matsumoto Y."/>
            <person name="Kinjo T."/>
            <person name="Motooka D."/>
            <person name="Nabeya D."/>
            <person name="Jung N."/>
            <person name="Uechi K."/>
            <person name="Horii T."/>
            <person name="Iida T."/>
            <person name="Fujita J."/>
            <person name="Nakamura S."/>
        </authorList>
    </citation>
    <scope>NUCLEOTIDE SEQUENCE [LARGE SCALE GENOMIC DNA]</scope>
    <source>
        <strain evidence="10 13">JCM 6377</strain>
    </source>
</reference>
<evidence type="ECO:0000313" key="13">
    <source>
        <dbReference type="Proteomes" id="UP000465302"/>
    </source>
</evidence>
<dbReference type="GO" id="GO:0005886">
    <property type="term" value="C:plasma membrane"/>
    <property type="evidence" value="ECO:0007669"/>
    <property type="project" value="UniProtKB-SubCell"/>
</dbReference>
<evidence type="ECO:0000256" key="1">
    <source>
        <dbReference type="ARBA" id="ARBA00002249"/>
    </source>
</evidence>
<evidence type="ECO:0000256" key="9">
    <source>
        <dbReference type="SAM" id="Phobius"/>
    </source>
</evidence>
<dbReference type="EMBL" id="PDCP01000021">
    <property type="protein sequence ID" value="PEG38223.1"/>
    <property type="molecule type" value="Genomic_DNA"/>
</dbReference>
<feature type="compositionally biased region" description="Basic and acidic residues" evidence="8">
    <location>
        <begin position="466"/>
        <end position="476"/>
    </location>
</feature>
<dbReference type="GO" id="GO:0022857">
    <property type="term" value="F:transmembrane transporter activity"/>
    <property type="evidence" value="ECO:0007669"/>
    <property type="project" value="InterPro"/>
</dbReference>
<proteinExistence type="inferred from homology"/>
<dbReference type="PANTHER" id="PTHR42770">
    <property type="entry name" value="AMINO ACID TRANSPORTER-RELATED"/>
    <property type="match status" value="1"/>
</dbReference>
<evidence type="ECO:0000313" key="12">
    <source>
        <dbReference type="Proteomes" id="UP000220914"/>
    </source>
</evidence>
<feature type="transmembrane region" description="Helical" evidence="9">
    <location>
        <begin position="109"/>
        <end position="130"/>
    </location>
</feature>
<comment type="subcellular location">
    <subcellularLocation>
        <location evidence="2">Cell membrane</location>
        <topology evidence="2">Multi-pass membrane protein</topology>
    </subcellularLocation>
</comment>
<keyword evidence="7 9" id="KW-0472">Membrane</keyword>
<keyword evidence="5 9" id="KW-0812">Transmembrane</keyword>
<feature type="transmembrane region" description="Helical" evidence="9">
    <location>
        <begin position="348"/>
        <end position="367"/>
    </location>
</feature>
<dbReference type="EMBL" id="BLKS01000001">
    <property type="protein sequence ID" value="GFG49310.1"/>
    <property type="molecule type" value="Genomic_DNA"/>
</dbReference>
<name>A0A2A7N381_MYCAG</name>
<feature type="transmembrane region" description="Helical" evidence="9">
    <location>
        <begin position="434"/>
        <end position="451"/>
    </location>
</feature>
<evidence type="ECO:0000256" key="2">
    <source>
        <dbReference type="ARBA" id="ARBA00004651"/>
    </source>
</evidence>
<evidence type="ECO:0000256" key="6">
    <source>
        <dbReference type="ARBA" id="ARBA00022989"/>
    </source>
</evidence>
<dbReference type="RefSeq" id="WP_097940624.1">
    <property type="nucleotide sequence ID" value="NZ_BLKS01000001.1"/>
</dbReference>
<feature type="transmembrane region" description="Helical" evidence="9">
    <location>
        <begin position="373"/>
        <end position="395"/>
    </location>
</feature>
<feature type="region of interest" description="Disordered" evidence="8">
    <location>
        <begin position="455"/>
        <end position="476"/>
    </location>
</feature>
<comment type="function">
    <text evidence="1">Probable amino-acid or metabolite transport protein.</text>
</comment>
<dbReference type="Pfam" id="PF13520">
    <property type="entry name" value="AA_permease_2"/>
    <property type="match status" value="1"/>
</dbReference>
<feature type="transmembrane region" description="Helical" evidence="9">
    <location>
        <begin position="208"/>
        <end position="230"/>
    </location>
</feature>
<feature type="transmembrane region" description="Helical" evidence="9">
    <location>
        <begin position="164"/>
        <end position="188"/>
    </location>
</feature>
<dbReference type="PIRSF" id="PIRSF006060">
    <property type="entry name" value="AA_transporter"/>
    <property type="match status" value="1"/>
</dbReference>
<evidence type="ECO:0000256" key="4">
    <source>
        <dbReference type="ARBA" id="ARBA00022475"/>
    </source>
</evidence>
<feature type="transmembrane region" description="Helical" evidence="9">
    <location>
        <begin position="136"/>
        <end position="157"/>
    </location>
</feature>
<evidence type="ECO:0000256" key="8">
    <source>
        <dbReference type="SAM" id="MobiDB-lite"/>
    </source>
</evidence>
<dbReference type="PANTHER" id="PTHR42770:SF7">
    <property type="entry name" value="MEMBRANE PROTEIN"/>
    <property type="match status" value="1"/>
</dbReference>
<feature type="transmembrane region" description="Helical" evidence="9">
    <location>
        <begin position="407"/>
        <end position="428"/>
    </location>
</feature>
<feature type="transmembrane region" description="Helical" evidence="9">
    <location>
        <begin position="251"/>
        <end position="273"/>
    </location>
</feature>
<evidence type="ECO:0000256" key="3">
    <source>
        <dbReference type="ARBA" id="ARBA00009523"/>
    </source>
</evidence>
<accession>A0A2A7N381</accession>
<dbReference type="Gene3D" id="1.20.1740.10">
    <property type="entry name" value="Amino acid/polyamine transporter I"/>
    <property type="match status" value="1"/>
</dbReference>
<dbReference type="InterPro" id="IPR050367">
    <property type="entry name" value="APC_superfamily"/>
</dbReference>
<dbReference type="OrthoDB" id="9762947at2"/>